<feature type="transmembrane region" description="Helical" evidence="1">
    <location>
        <begin position="127"/>
        <end position="147"/>
    </location>
</feature>
<dbReference type="PANTHER" id="PTHR31600">
    <property type="entry name" value="TINY MACROCYSTS PROTEIN B-RELATED"/>
    <property type="match status" value="1"/>
</dbReference>
<dbReference type="EMBL" id="CAJJDN010000064">
    <property type="protein sequence ID" value="CAD8095367.1"/>
    <property type="molecule type" value="Genomic_DNA"/>
</dbReference>
<feature type="transmembrane region" description="Helical" evidence="1">
    <location>
        <begin position="159"/>
        <end position="178"/>
    </location>
</feature>
<comment type="caution">
    <text evidence="2">The sequence shown here is derived from an EMBL/GenBank/DDBJ whole genome shotgun (WGS) entry which is preliminary data.</text>
</comment>
<keyword evidence="1" id="KW-0472">Membrane</keyword>
<feature type="transmembrane region" description="Helical" evidence="1">
    <location>
        <begin position="1067"/>
        <end position="1088"/>
    </location>
</feature>
<sequence>MNIRFQKMLNYFLDLYIQNEEQLIIFPRSLVLILRIQSSLQSLSYIYGSEINSYVTLLSEFARPQLFFAPLDAAQYIILVLCNFYIINLFSINAHSKYFGIFGQLLRSSLLNFFFEYSTGQLKLLTHSFLILISFSETLVLSGTLNANTTNFQNTRFSFLDLILAILNYIIMIVYSYYEKQQVITVLALTINILKAINLIMFSPLKNFQTQSILLSINLYTLFLGLLKVASIEKNFTSEIVLIPLFLNVTFIYQSRQFRQTIQHTKKGYCNVINILIYLDNIKDIKAIKIEKPQNAKERIIYSSILMLQGYDYEAYLELNQIPEQQLNVLDKFKKKVVLKQCINKIDCKIQVESNQQHKIALAVSSLMASEDSNYLIRNDILCILKEKITCQQLLMQSQTYNHYNQYLKFIQNALSLQNKLEKQYREFPCDKTQSILGFFYAEIMNDFLTTNQLFSIIAFSDEKIKRVGTYQDIFSNKMIYLISKFTNTLIIKRCSNDANQLLHMTNEQLQGKSVNCLIPPGIAEHHDKFIFKFLQTGQAKYMRKINQSYLYYSHKNLMTVVEFVFDVNLFNDFSFISFIQPTSNQQMFLIVNQNQKISCLSEGLVIELGMKIPIQNYIGINIKAILPDFPLLISGTQFIENAEAHFSKFNDENIQIAGSTQFVTFITSYNVISCQFQEEDLYQIITFDFFKKPTYQYQPSISNLSPTLSPRKIDDQHLNFFSLVNQESHVKIPYNETISQKKHTNSFNQKQLKESQKVIVNQTEQNEVKLFSYFEHTNLISPSRQNDNLLVQQQYYSKSKSNKLLLQISGQEQDQYSNEKQQAFQDDRSSQISSLQGARRSKFFKKYEIFTKIKESSSLSKNHKLFLIMFFFCIVIQFIIQIIQLIEINRNLKGLASDIDLLQIKNFIFQPLETFLVTRWTIVNYNLMRDQKEINLAQHADLIKFPRSNLNLGYDSLDENLKKAFNRPELQQFLKNTYLEVYIYVKTNQGEIYNISLRNSINILINYQYTFKMAYIIDGAAVADSPYVYFQYRNYLPIKEKFSNLNEIVLIQTIQRAANINEKVKVIFVISISALILFLSLILLHFIRITRNINRYYLLMQNISNQYIENDLSRLKSLTEKISKDQNLLFKYYFSLSEKEKIFESISDRNTTMRRLNQKLQSFSMQDIYYYLFIFITILIIVGNAILTYYEGQTYLNKYPATSRFYKAVSDIGTDVPTMYAQRDVLYGRTYFPYYTQVDIENILKEVEMAIYRTQLFSSQDYDFDNFLVSDAFKEYFQILQVKDLCEYISEELKESSQILCPQVMSQNMKRGLKAVLIYIINFIKTDMEINKFQVRTQASFLELEGAFLVSNLIKLINDKFNQDLMNQTQYYISTVNIHNIFVLILFSFVALIILTILIQKLKQKFHLVKRLAYLLPQRTLLFDDVFERNIRQLLQQN</sequence>
<dbReference type="InterPro" id="IPR052994">
    <property type="entry name" value="Tiny_macrocysts_regulators"/>
</dbReference>
<dbReference type="PANTHER" id="PTHR31600:SF2">
    <property type="entry name" value="GAMETE ENRICHED GENE 10 PROTEIN-RELATED"/>
    <property type="match status" value="1"/>
</dbReference>
<feature type="transmembrane region" description="Helical" evidence="1">
    <location>
        <begin position="1169"/>
        <end position="1191"/>
    </location>
</feature>
<keyword evidence="3" id="KW-1185">Reference proteome</keyword>
<feature type="transmembrane region" description="Helical" evidence="1">
    <location>
        <begin position="866"/>
        <end position="887"/>
    </location>
</feature>
<evidence type="ECO:0008006" key="4">
    <source>
        <dbReference type="Google" id="ProtNLM"/>
    </source>
</evidence>
<feature type="transmembrane region" description="Helical" evidence="1">
    <location>
        <begin position="1379"/>
        <end position="1400"/>
    </location>
</feature>
<accession>A0A8S1NPZ6</accession>
<feature type="transmembrane region" description="Helical" evidence="1">
    <location>
        <begin position="67"/>
        <end position="86"/>
    </location>
</feature>
<dbReference type="Proteomes" id="UP000692954">
    <property type="component" value="Unassembled WGS sequence"/>
</dbReference>
<evidence type="ECO:0000256" key="1">
    <source>
        <dbReference type="SAM" id="Phobius"/>
    </source>
</evidence>
<reference evidence="2" key="1">
    <citation type="submission" date="2021-01" db="EMBL/GenBank/DDBJ databases">
        <authorList>
            <consortium name="Genoscope - CEA"/>
            <person name="William W."/>
        </authorList>
    </citation>
    <scope>NUCLEOTIDE SEQUENCE</scope>
</reference>
<evidence type="ECO:0000313" key="3">
    <source>
        <dbReference type="Proteomes" id="UP000692954"/>
    </source>
</evidence>
<feature type="transmembrane region" description="Helical" evidence="1">
    <location>
        <begin position="184"/>
        <end position="201"/>
    </location>
</feature>
<dbReference type="OrthoDB" id="300463at2759"/>
<keyword evidence="1" id="KW-1133">Transmembrane helix</keyword>
<keyword evidence="1" id="KW-0812">Transmembrane</keyword>
<organism evidence="2 3">
    <name type="scientific">Paramecium sonneborni</name>
    <dbReference type="NCBI Taxonomy" id="65129"/>
    <lineage>
        <taxon>Eukaryota</taxon>
        <taxon>Sar</taxon>
        <taxon>Alveolata</taxon>
        <taxon>Ciliophora</taxon>
        <taxon>Intramacronucleata</taxon>
        <taxon>Oligohymenophorea</taxon>
        <taxon>Peniculida</taxon>
        <taxon>Parameciidae</taxon>
        <taxon>Paramecium</taxon>
    </lineage>
</organism>
<evidence type="ECO:0000313" key="2">
    <source>
        <dbReference type="EMBL" id="CAD8095367.1"/>
    </source>
</evidence>
<name>A0A8S1NPZ6_9CILI</name>
<proteinExistence type="predicted"/>
<gene>
    <name evidence="2" type="ORF">PSON_ATCC_30995.1.T0640140</name>
</gene>
<protein>
    <recommendedName>
        <fullName evidence="4">Transmembrane protein</fullName>
    </recommendedName>
</protein>